<protein>
    <recommendedName>
        <fullName evidence="3">XRE family transcriptional regulator</fullName>
    </recommendedName>
</protein>
<proteinExistence type="predicted"/>
<dbReference type="AlphaFoldDB" id="A0A4V2YY53"/>
<gene>
    <name evidence="1" type="ORF">E1298_11410</name>
</gene>
<reference evidence="1 2" key="1">
    <citation type="submission" date="2019-03" db="EMBL/GenBank/DDBJ databases">
        <title>Draft genome sequences of novel Actinobacteria.</title>
        <authorList>
            <person name="Sahin N."/>
            <person name="Ay H."/>
            <person name="Saygin H."/>
        </authorList>
    </citation>
    <scope>NUCLEOTIDE SEQUENCE [LARGE SCALE GENOMIC DNA]</scope>
    <source>
        <strain evidence="1 2">H3C3</strain>
    </source>
</reference>
<accession>A0A4V2YY53</accession>
<name>A0A4V2YY53_9ACTN</name>
<evidence type="ECO:0000313" key="2">
    <source>
        <dbReference type="Proteomes" id="UP000294513"/>
    </source>
</evidence>
<evidence type="ECO:0008006" key="3">
    <source>
        <dbReference type="Google" id="ProtNLM"/>
    </source>
</evidence>
<dbReference type="EMBL" id="SMKU01000042">
    <property type="protein sequence ID" value="TDD91847.1"/>
    <property type="molecule type" value="Genomic_DNA"/>
</dbReference>
<dbReference type="RefSeq" id="WP_131892139.1">
    <property type="nucleotide sequence ID" value="NZ_SMKU01000042.1"/>
</dbReference>
<keyword evidence="2" id="KW-1185">Reference proteome</keyword>
<dbReference type="Proteomes" id="UP000294513">
    <property type="component" value="Unassembled WGS sequence"/>
</dbReference>
<sequence>MILSAELGPLDEDDVLDVRQHVQHLVALDIRHGGDRASALALRTLKAARQDLRRRGVRKSARRDLEAALAELAEVTAWLLCDANRHPMSLRGNRFALNLARSAGDRSMELFVLHNMSLQATYLRRPERTLDLVRPILDRGGLTPRLTAMFQLRVARAHAQMGLKSDAFKTLDLAKGLLSEGTRDRDPGWAWWVSERGFTHATGAMLGSLGEWRPALSHIQSALSAAPPEARRDRFLYLCILLHAQLESRAWTDMDSTTGELLSLEGTVGSSRPRSRLLATLDQFGRDGRTPRSVRDSIDDIRQAIKRTNAPSRLR</sequence>
<evidence type="ECO:0000313" key="1">
    <source>
        <dbReference type="EMBL" id="TDD91847.1"/>
    </source>
</evidence>
<dbReference type="OrthoDB" id="3428567at2"/>
<comment type="caution">
    <text evidence="1">The sequence shown here is derived from an EMBL/GenBank/DDBJ whole genome shotgun (WGS) entry which is preliminary data.</text>
</comment>
<organism evidence="1 2">
    <name type="scientific">Actinomadura rubrisoli</name>
    <dbReference type="NCBI Taxonomy" id="2530368"/>
    <lineage>
        <taxon>Bacteria</taxon>
        <taxon>Bacillati</taxon>
        <taxon>Actinomycetota</taxon>
        <taxon>Actinomycetes</taxon>
        <taxon>Streptosporangiales</taxon>
        <taxon>Thermomonosporaceae</taxon>
        <taxon>Actinomadura</taxon>
    </lineage>
</organism>